<feature type="region of interest" description="Disordered" evidence="1">
    <location>
        <begin position="1"/>
        <end position="87"/>
    </location>
</feature>
<evidence type="ECO:0000313" key="3">
    <source>
        <dbReference type="Proteomes" id="UP000039865"/>
    </source>
</evidence>
<keyword evidence="3" id="KW-1185">Reference proteome</keyword>
<feature type="compositionally biased region" description="Polar residues" evidence="1">
    <location>
        <begin position="78"/>
        <end position="87"/>
    </location>
</feature>
<gene>
    <name evidence="2" type="primary">Contig3864.g4130</name>
    <name evidence="2" type="ORF">STYLEM_6645</name>
</gene>
<dbReference type="AlphaFoldDB" id="A0A078A724"/>
<sequence>MNDNQGQNNGTENDNWNNYDSKNKKQDAWDNLNDDPWQTKNDEQDKSDDAWGTAKAEDPWGDISNTIAQVGSKRQREQSPQNNENQW</sequence>
<organism evidence="2 3">
    <name type="scientific">Stylonychia lemnae</name>
    <name type="common">Ciliate</name>
    <dbReference type="NCBI Taxonomy" id="5949"/>
    <lineage>
        <taxon>Eukaryota</taxon>
        <taxon>Sar</taxon>
        <taxon>Alveolata</taxon>
        <taxon>Ciliophora</taxon>
        <taxon>Intramacronucleata</taxon>
        <taxon>Spirotrichea</taxon>
        <taxon>Stichotrichia</taxon>
        <taxon>Sporadotrichida</taxon>
        <taxon>Oxytrichidae</taxon>
        <taxon>Stylonychinae</taxon>
        <taxon>Stylonychia</taxon>
    </lineage>
</organism>
<protein>
    <submittedName>
        <fullName evidence="2">Uncharacterized protein</fullName>
    </submittedName>
</protein>
<feature type="compositionally biased region" description="Basic and acidic residues" evidence="1">
    <location>
        <begin position="40"/>
        <end position="49"/>
    </location>
</feature>
<proteinExistence type="predicted"/>
<evidence type="ECO:0000256" key="1">
    <source>
        <dbReference type="SAM" id="MobiDB-lite"/>
    </source>
</evidence>
<accession>A0A078A724</accession>
<dbReference type="InParanoid" id="A0A078A724"/>
<reference evidence="2 3" key="1">
    <citation type="submission" date="2014-06" db="EMBL/GenBank/DDBJ databases">
        <authorList>
            <person name="Swart Estienne"/>
        </authorList>
    </citation>
    <scope>NUCLEOTIDE SEQUENCE [LARGE SCALE GENOMIC DNA]</scope>
    <source>
        <strain evidence="2 3">130c</strain>
    </source>
</reference>
<evidence type="ECO:0000313" key="2">
    <source>
        <dbReference type="EMBL" id="CDW77681.1"/>
    </source>
</evidence>
<dbReference type="Proteomes" id="UP000039865">
    <property type="component" value="Unassembled WGS sequence"/>
</dbReference>
<name>A0A078A724_STYLE</name>
<dbReference type="EMBL" id="CCKQ01006372">
    <property type="protein sequence ID" value="CDW77681.1"/>
    <property type="molecule type" value="Genomic_DNA"/>
</dbReference>
<feature type="compositionally biased region" description="Polar residues" evidence="1">
    <location>
        <begin position="1"/>
        <end position="20"/>
    </location>
</feature>